<feature type="compositionally biased region" description="Basic and acidic residues" evidence="2">
    <location>
        <begin position="8"/>
        <end position="38"/>
    </location>
</feature>
<name>A0A4S2HCH2_9PROT</name>
<comment type="similarity">
    <text evidence="1">Belongs to the SDHAF4 family.</text>
</comment>
<keyword evidence="4" id="KW-1185">Reference proteome</keyword>
<organism evidence="3 4">
    <name type="scientific">Marinicauda pacifica</name>
    <dbReference type="NCBI Taxonomy" id="1133559"/>
    <lineage>
        <taxon>Bacteria</taxon>
        <taxon>Pseudomonadati</taxon>
        <taxon>Pseudomonadota</taxon>
        <taxon>Alphaproteobacteria</taxon>
        <taxon>Maricaulales</taxon>
        <taxon>Maricaulaceae</taxon>
        <taxon>Marinicauda</taxon>
    </lineage>
</organism>
<dbReference type="EMBL" id="SRXV01000002">
    <property type="protein sequence ID" value="TGY93358.1"/>
    <property type="molecule type" value="Genomic_DNA"/>
</dbReference>
<reference evidence="3 4" key="1">
    <citation type="journal article" date="2013" name="Int. J. Syst. Evol. Microbiol.">
        <title>Marinicauda pacifica gen. nov., sp. nov., a prosthecate alphaproteobacterium of the family Hyphomonadaceae isolated from deep seawater.</title>
        <authorList>
            <person name="Zhang X.Y."/>
            <person name="Li G.W."/>
            <person name="Wang C.S."/>
            <person name="Zhang Y.J."/>
            <person name="Xu X.W."/>
            <person name="Li H."/>
            <person name="Liu A."/>
            <person name="Liu C."/>
            <person name="Xie B.B."/>
            <person name="Qin Q.L."/>
            <person name="Xu Z."/>
            <person name="Chen X.L."/>
            <person name="Zhou B.C."/>
            <person name="Zhang Y.Z."/>
        </authorList>
    </citation>
    <scope>NUCLEOTIDE SEQUENCE [LARGE SCALE GENOMIC DNA]</scope>
    <source>
        <strain evidence="3 4">P-1 km-3</strain>
    </source>
</reference>
<sequence>MSETPDSQDERAARVKAAAERALAEAEARRSAEPRPDAAPDETEINGPAGPEPTRFGDWEKKGITYDF</sequence>
<evidence type="ECO:0000313" key="4">
    <source>
        <dbReference type="Proteomes" id="UP000305451"/>
    </source>
</evidence>
<dbReference type="InterPro" id="IPR012875">
    <property type="entry name" value="SDHF4"/>
</dbReference>
<evidence type="ECO:0000256" key="2">
    <source>
        <dbReference type="SAM" id="MobiDB-lite"/>
    </source>
</evidence>
<evidence type="ECO:0000313" key="3">
    <source>
        <dbReference type="EMBL" id="TGY93358.1"/>
    </source>
</evidence>
<feature type="region of interest" description="Disordered" evidence="2">
    <location>
        <begin position="1"/>
        <end position="68"/>
    </location>
</feature>
<protein>
    <submittedName>
        <fullName evidence="3">DUF1674 domain-containing protein</fullName>
    </submittedName>
</protein>
<dbReference type="RefSeq" id="WP_135945080.1">
    <property type="nucleotide sequence ID" value="NZ_BMEI01000002.1"/>
</dbReference>
<proteinExistence type="inferred from homology"/>
<feature type="compositionally biased region" description="Basic and acidic residues" evidence="2">
    <location>
        <begin position="55"/>
        <end position="68"/>
    </location>
</feature>
<dbReference type="PANTHER" id="PTHR28524:SF3">
    <property type="entry name" value="SUCCINATE DEHYDROGENASE ASSEMBLY FACTOR 4, MITOCHONDRIAL"/>
    <property type="match status" value="1"/>
</dbReference>
<dbReference type="Pfam" id="PF07896">
    <property type="entry name" value="DUF1674"/>
    <property type="match status" value="1"/>
</dbReference>
<dbReference type="AlphaFoldDB" id="A0A4S2HCH2"/>
<dbReference type="Proteomes" id="UP000305451">
    <property type="component" value="Unassembled WGS sequence"/>
</dbReference>
<gene>
    <name evidence="3" type="ORF">E5162_09960</name>
</gene>
<evidence type="ECO:0000256" key="1">
    <source>
        <dbReference type="ARBA" id="ARBA00005701"/>
    </source>
</evidence>
<dbReference type="PANTHER" id="PTHR28524">
    <property type="entry name" value="SUCCINATE DEHYDROGENASE ASSEMBLY FACTOR 4, MITOCHONDRIAL"/>
    <property type="match status" value="1"/>
</dbReference>
<comment type="caution">
    <text evidence="3">The sequence shown here is derived from an EMBL/GenBank/DDBJ whole genome shotgun (WGS) entry which is preliminary data.</text>
</comment>
<accession>A0A4S2HCH2</accession>